<evidence type="ECO:0000256" key="2">
    <source>
        <dbReference type="ARBA" id="ARBA00011977"/>
    </source>
</evidence>
<dbReference type="OMA" id="DPWFKRR"/>
<keyword evidence="9" id="KW-1185">Reference proteome</keyword>
<evidence type="ECO:0000256" key="3">
    <source>
        <dbReference type="ARBA" id="ARBA00022603"/>
    </source>
</evidence>
<dbReference type="Gramene" id="Pp3c19_7240V3.2">
    <property type="protein sequence ID" value="Pp3c19_7240V3.2"/>
    <property type="gene ID" value="Pp3c19_7240"/>
</dbReference>
<dbReference type="OrthoDB" id="47276at2759"/>
<evidence type="ECO:0000313" key="7">
    <source>
        <dbReference type="EMBL" id="PNR34002.1"/>
    </source>
</evidence>
<dbReference type="AlphaFoldDB" id="A0A2K1IXJ6"/>
<dbReference type="RefSeq" id="XP_024403508.1">
    <property type="nucleotide sequence ID" value="XM_024547740.2"/>
</dbReference>
<dbReference type="EMBL" id="ABEU02000019">
    <property type="protein sequence ID" value="PNR34002.1"/>
    <property type="molecule type" value="Genomic_DNA"/>
</dbReference>
<dbReference type="GO" id="GO:0030488">
    <property type="term" value="P:tRNA methylation"/>
    <property type="evidence" value="ECO:0000318"/>
    <property type="project" value="GO_Central"/>
</dbReference>
<dbReference type="EnsemblPlants" id="Pp3c19_7240V3.1">
    <property type="protein sequence ID" value="Pp3c19_7240V3.1"/>
    <property type="gene ID" value="Pp3c19_7240"/>
</dbReference>
<proteinExistence type="predicted"/>
<evidence type="ECO:0000256" key="4">
    <source>
        <dbReference type="ARBA" id="ARBA00022679"/>
    </source>
</evidence>
<sequence>MMRGVWLGSATRQSLFPSLPLYQFPAPPCRVQCCAAVDAKKLVDLEYAELELNDIQVGGVRVRQHANPFRATFTTPIVPPTWETEFADPTLPLHVDIGCASGRLLMLLAKRNVGSCNYLGIDIREKLLQRSTKWAQELGLTNIHYMVANATLSLDAILMKYPGPLRLISILCPDPHFKQKHRKRRIVQKTLLEALEKHLPPDGQVFVQSDIEEVAEDMRDQFDENVKFTRVHPCGSDMCDSEGWLLESPLGIATEREIHAVANGGRIFRQLFQHV</sequence>
<keyword evidence="3" id="KW-0489">Methyltransferase</keyword>
<keyword evidence="4" id="KW-0808">Transferase</keyword>
<organism evidence="7">
    <name type="scientific">Physcomitrium patens</name>
    <name type="common">Spreading-leaved earth moss</name>
    <name type="synonym">Physcomitrella patens</name>
    <dbReference type="NCBI Taxonomy" id="3218"/>
    <lineage>
        <taxon>Eukaryota</taxon>
        <taxon>Viridiplantae</taxon>
        <taxon>Streptophyta</taxon>
        <taxon>Embryophyta</taxon>
        <taxon>Bryophyta</taxon>
        <taxon>Bryophytina</taxon>
        <taxon>Bryopsida</taxon>
        <taxon>Funariidae</taxon>
        <taxon>Funariales</taxon>
        <taxon>Funariaceae</taxon>
        <taxon>Physcomitrium</taxon>
    </lineage>
</organism>
<dbReference type="Pfam" id="PF02390">
    <property type="entry name" value="Methyltransf_4"/>
    <property type="match status" value="1"/>
</dbReference>
<name>A0A2K1IXJ6_PHYPA</name>
<dbReference type="Gene3D" id="3.40.50.150">
    <property type="entry name" value="Vaccinia Virus protein VP39"/>
    <property type="match status" value="1"/>
</dbReference>
<evidence type="ECO:0000256" key="6">
    <source>
        <dbReference type="ARBA" id="ARBA00022694"/>
    </source>
</evidence>
<dbReference type="FunFam" id="3.40.50.150:FF:000230">
    <property type="entry name" value="tRNA (Guanine-N(7)-)-methyltransferase"/>
    <property type="match status" value="1"/>
</dbReference>
<dbReference type="PaxDb" id="3218-PP1S234_27V6.1"/>
<dbReference type="EC" id="2.1.1.33" evidence="2"/>
<protein>
    <recommendedName>
        <fullName evidence="2">tRNA (guanine(46)-N(7))-methyltransferase</fullName>
        <ecNumber evidence="2">2.1.1.33</ecNumber>
    </recommendedName>
</protein>
<dbReference type="InterPro" id="IPR029063">
    <property type="entry name" value="SAM-dependent_MTases_sf"/>
</dbReference>
<dbReference type="SUPFAM" id="SSF53335">
    <property type="entry name" value="S-adenosyl-L-methionine-dependent methyltransferases"/>
    <property type="match status" value="1"/>
</dbReference>
<dbReference type="GO" id="GO:0008176">
    <property type="term" value="F:tRNA (guanine(46)-N7)-methyltransferase activity"/>
    <property type="evidence" value="ECO:0000318"/>
    <property type="project" value="GO_Central"/>
</dbReference>
<evidence type="ECO:0000313" key="8">
    <source>
        <dbReference type="EnsemblPlants" id="Pp3c19_7240V3.1"/>
    </source>
</evidence>
<reference evidence="7 9" key="2">
    <citation type="journal article" date="2018" name="Plant J.">
        <title>The Physcomitrella patens chromosome-scale assembly reveals moss genome structure and evolution.</title>
        <authorList>
            <person name="Lang D."/>
            <person name="Ullrich K.K."/>
            <person name="Murat F."/>
            <person name="Fuchs J."/>
            <person name="Jenkins J."/>
            <person name="Haas F.B."/>
            <person name="Piednoel M."/>
            <person name="Gundlach H."/>
            <person name="Van Bel M."/>
            <person name="Meyberg R."/>
            <person name="Vives C."/>
            <person name="Morata J."/>
            <person name="Symeonidi A."/>
            <person name="Hiss M."/>
            <person name="Muchero W."/>
            <person name="Kamisugi Y."/>
            <person name="Saleh O."/>
            <person name="Blanc G."/>
            <person name="Decker E.L."/>
            <person name="van Gessel N."/>
            <person name="Grimwood J."/>
            <person name="Hayes R.D."/>
            <person name="Graham S.W."/>
            <person name="Gunter L.E."/>
            <person name="McDaniel S.F."/>
            <person name="Hoernstein S.N.W."/>
            <person name="Larsson A."/>
            <person name="Li F.W."/>
            <person name="Perroud P.F."/>
            <person name="Phillips J."/>
            <person name="Ranjan P."/>
            <person name="Rokshar D.S."/>
            <person name="Rothfels C.J."/>
            <person name="Schneider L."/>
            <person name="Shu S."/>
            <person name="Stevenson D.W."/>
            <person name="Thummler F."/>
            <person name="Tillich M."/>
            <person name="Villarreal Aguilar J.C."/>
            <person name="Widiez T."/>
            <person name="Wong G.K."/>
            <person name="Wymore A."/>
            <person name="Zhang Y."/>
            <person name="Zimmer A.D."/>
            <person name="Quatrano R.S."/>
            <person name="Mayer K.F.X."/>
            <person name="Goodstein D."/>
            <person name="Casacuberta J.M."/>
            <person name="Vandepoele K."/>
            <person name="Reski R."/>
            <person name="Cuming A.C."/>
            <person name="Tuskan G.A."/>
            <person name="Maumus F."/>
            <person name="Salse J."/>
            <person name="Schmutz J."/>
            <person name="Rensing S.A."/>
        </authorList>
    </citation>
    <scope>NUCLEOTIDE SEQUENCE [LARGE SCALE GENOMIC DNA]</scope>
    <source>
        <strain evidence="8 9">cv. Gransden 2004</strain>
    </source>
</reference>
<gene>
    <name evidence="8" type="primary">LOC112295792</name>
    <name evidence="7" type="ORF">PHYPA_023818</name>
</gene>
<keyword evidence="6" id="KW-0819">tRNA processing</keyword>
<dbReference type="InterPro" id="IPR003358">
    <property type="entry name" value="tRNA_(Gua-N-7)_MeTrfase_Trmb"/>
</dbReference>
<dbReference type="GeneID" id="112295792"/>
<keyword evidence="5" id="KW-0949">S-adenosyl-L-methionine</keyword>
<dbReference type="STRING" id="3218.A0A2K1IXJ6"/>
<dbReference type="CDD" id="cd02440">
    <property type="entry name" value="AdoMet_MTases"/>
    <property type="match status" value="1"/>
</dbReference>
<dbReference type="NCBIfam" id="TIGR00091">
    <property type="entry name" value="tRNA (guanosine(46)-N7)-methyltransferase TrmB"/>
    <property type="match status" value="1"/>
</dbReference>
<dbReference type="PANTHER" id="PTHR23417:SF21">
    <property type="entry name" value="TRNA (GUANINE-N(7)-)-METHYLTRANSFERASE"/>
    <property type="match status" value="1"/>
</dbReference>
<reference evidence="8" key="3">
    <citation type="submission" date="2020-12" db="UniProtKB">
        <authorList>
            <consortium name="EnsemblPlants"/>
        </authorList>
    </citation>
    <scope>IDENTIFICATION</scope>
</reference>
<dbReference type="GO" id="GO:0043527">
    <property type="term" value="C:tRNA methyltransferase complex"/>
    <property type="evidence" value="ECO:0000318"/>
    <property type="project" value="GO_Central"/>
</dbReference>
<dbReference type="PROSITE" id="PS51625">
    <property type="entry name" value="SAM_MT_TRMB"/>
    <property type="match status" value="1"/>
</dbReference>
<dbReference type="PANTHER" id="PTHR23417">
    <property type="entry name" value="3-DEOXY-D-MANNO-OCTULOSONIC-ACID TRANSFERASE/TRNA GUANINE-N 7 - -METHYLTRANSFERASE"/>
    <property type="match status" value="1"/>
</dbReference>
<dbReference type="SMR" id="A0A2K1IXJ6"/>
<evidence type="ECO:0000313" key="9">
    <source>
        <dbReference type="Proteomes" id="UP000006727"/>
    </source>
</evidence>
<evidence type="ECO:0000256" key="5">
    <source>
        <dbReference type="ARBA" id="ARBA00022691"/>
    </source>
</evidence>
<dbReference type="Proteomes" id="UP000006727">
    <property type="component" value="Chromosome 19"/>
</dbReference>
<accession>A0A2K1IXJ6</accession>
<dbReference type="EnsemblPlants" id="Pp3c19_7240V3.2">
    <property type="protein sequence ID" value="Pp3c19_7240V3.2"/>
    <property type="gene ID" value="Pp3c19_7240"/>
</dbReference>
<dbReference type="GO" id="GO:0036265">
    <property type="term" value="P:RNA (guanine-N7)-methylation"/>
    <property type="evidence" value="ECO:0000318"/>
    <property type="project" value="GO_Central"/>
</dbReference>
<evidence type="ECO:0000256" key="1">
    <source>
        <dbReference type="ARBA" id="ARBA00000142"/>
    </source>
</evidence>
<comment type="catalytic activity">
    <reaction evidence="1">
        <text>guanosine(46) in tRNA + S-adenosyl-L-methionine = N(7)-methylguanosine(46) in tRNA + S-adenosyl-L-homocysteine</text>
        <dbReference type="Rhea" id="RHEA:42708"/>
        <dbReference type="Rhea" id="RHEA-COMP:10188"/>
        <dbReference type="Rhea" id="RHEA-COMP:10189"/>
        <dbReference type="ChEBI" id="CHEBI:57856"/>
        <dbReference type="ChEBI" id="CHEBI:59789"/>
        <dbReference type="ChEBI" id="CHEBI:74269"/>
        <dbReference type="ChEBI" id="CHEBI:74480"/>
        <dbReference type="EC" id="2.1.1.33"/>
    </reaction>
</comment>
<reference evidence="7 9" key="1">
    <citation type="journal article" date="2008" name="Science">
        <title>The Physcomitrella genome reveals evolutionary insights into the conquest of land by plants.</title>
        <authorList>
            <person name="Rensing S."/>
            <person name="Lang D."/>
            <person name="Zimmer A."/>
            <person name="Terry A."/>
            <person name="Salamov A."/>
            <person name="Shapiro H."/>
            <person name="Nishiyama T."/>
            <person name="Perroud P.-F."/>
            <person name="Lindquist E."/>
            <person name="Kamisugi Y."/>
            <person name="Tanahashi T."/>
            <person name="Sakakibara K."/>
            <person name="Fujita T."/>
            <person name="Oishi K."/>
            <person name="Shin-I T."/>
            <person name="Kuroki Y."/>
            <person name="Toyoda A."/>
            <person name="Suzuki Y."/>
            <person name="Hashimoto A."/>
            <person name="Yamaguchi K."/>
            <person name="Sugano A."/>
            <person name="Kohara Y."/>
            <person name="Fujiyama A."/>
            <person name="Anterola A."/>
            <person name="Aoki S."/>
            <person name="Ashton N."/>
            <person name="Barbazuk W.B."/>
            <person name="Barker E."/>
            <person name="Bennetzen J."/>
            <person name="Bezanilla M."/>
            <person name="Blankenship R."/>
            <person name="Cho S.H."/>
            <person name="Dutcher S."/>
            <person name="Estelle M."/>
            <person name="Fawcett J.A."/>
            <person name="Gundlach H."/>
            <person name="Hanada K."/>
            <person name="Heyl A."/>
            <person name="Hicks K.A."/>
            <person name="Hugh J."/>
            <person name="Lohr M."/>
            <person name="Mayer K."/>
            <person name="Melkozernov A."/>
            <person name="Murata T."/>
            <person name="Nelson D."/>
            <person name="Pils B."/>
            <person name="Prigge M."/>
            <person name="Reiss B."/>
            <person name="Renner T."/>
            <person name="Rombauts S."/>
            <person name="Rushton P."/>
            <person name="Sanderfoot A."/>
            <person name="Schween G."/>
            <person name="Shiu S.-H."/>
            <person name="Stueber K."/>
            <person name="Theodoulou F.L."/>
            <person name="Tu H."/>
            <person name="Van de Peer Y."/>
            <person name="Verrier P.J."/>
            <person name="Waters E."/>
            <person name="Wood A."/>
            <person name="Yang L."/>
            <person name="Cove D."/>
            <person name="Cuming A."/>
            <person name="Hasebe M."/>
            <person name="Lucas S."/>
            <person name="Mishler D.B."/>
            <person name="Reski R."/>
            <person name="Grigoriev I."/>
            <person name="Quatrano R.S."/>
            <person name="Boore J.L."/>
        </authorList>
    </citation>
    <scope>NUCLEOTIDE SEQUENCE [LARGE SCALE GENOMIC DNA]</scope>
    <source>
        <strain evidence="8 9">cv. Gransden 2004</strain>
    </source>
</reference>
<dbReference type="Gramene" id="Pp3c19_7240V3.1">
    <property type="protein sequence ID" value="Pp3c19_7240V3.1"/>
    <property type="gene ID" value="Pp3c19_7240"/>
</dbReference>